<dbReference type="Gene3D" id="2.170.140.10">
    <property type="entry name" value="Chitin binding domain"/>
    <property type="match status" value="1"/>
</dbReference>
<protein>
    <recommendedName>
        <fullName evidence="1">Chitin-binding type-2 domain-containing protein</fullName>
    </recommendedName>
</protein>
<dbReference type="GO" id="GO:0008061">
    <property type="term" value="F:chitin binding"/>
    <property type="evidence" value="ECO:0007669"/>
    <property type="project" value="InterPro"/>
</dbReference>
<dbReference type="InterPro" id="IPR036508">
    <property type="entry name" value="Chitin-bd_dom_sf"/>
</dbReference>
<reference evidence="2" key="1">
    <citation type="journal article" date="2023" name="Insect Mol. Biol.">
        <title>Genome sequencing provides insights into the evolution of gene families encoding plant cell wall-degrading enzymes in longhorned beetles.</title>
        <authorList>
            <person name="Shin N.R."/>
            <person name="Okamura Y."/>
            <person name="Kirsch R."/>
            <person name="Pauchet Y."/>
        </authorList>
    </citation>
    <scope>NUCLEOTIDE SEQUENCE</scope>
    <source>
        <strain evidence="2">AMC_N1</strain>
    </source>
</reference>
<dbReference type="InterPro" id="IPR002557">
    <property type="entry name" value="Chitin-bd_dom"/>
</dbReference>
<name>A0AAV8YZ90_9CUCU</name>
<accession>A0AAV8YZ90</accession>
<gene>
    <name evidence="2" type="ORF">NQ318_014023</name>
</gene>
<dbReference type="Proteomes" id="UP001162162">
    <property type="component" value="Unassembled WGS sequence"/>
</dbReference>
<comment type="caution">
    <text evidence="2">The sequence shown here is derived from an EMBL/GenBank/DDBJ whole genome shotgun (WGS) entry which is preliminary data.</text>
</comment>
<evidence type="ECO:0000313" key="2">
    <source>
        <dbReference type="EMBL" id="KAJ8956669.1"/>
    </source>
</evidence>
<evidence type="ECO:0000259" key="1">
    <source>
        <dbReference type="PROSITE" id="PS50940"/>
    </source>
</evidence>
<keyword evidence="3" id="KW-1185">Reference proteome</keyword>
<dbReference type="EMBL" id="JAPWTK010000028">
    <property type="protein sequence ID" value="KAJ8956669.1"/>
    <property type="molecule type" value="Genomic_DNA"/>
</dbReference>
<evidence type="ECO:0000313" key="3">
    <source>
        <dbReference type="Proteomes" id="UP001162162"/>
    </source>
</evidence>
<dbReference type="PROSITE" id="PS50940">
    <property type="entry name" value="CHIT_BIND_II"/>
    <property type="match status" value="1"/>
</dbReference>
<proteinExistence type="predicted"/>
<dbReference type="GO" id="GO:0005576">
    <property type="term" value="C:extracellular region"/>
    <property type="evidence" value="ECO:0007669"/>
    <property type="project" value="InterPro"/>
</dbReference>
<dbReference type="SUPFAM" id="SSF57625">
    <property type="entry name" value="Invertebrate chitin-binding proteins"/>
    <property type="match status" value="1"/>
</dbReference>
<feature type="domain" description="Chitin-binding type-2" evidence="1">
    <location>
        <begin position="73"/>
        <end position="137"/>
    </location>
</feature>
<dbReference type="AlphaFoldDB" id="A0AAV8YZ90"/>
<organism evidence="2 3">
    <name type="scientific">Aromia moschata</name>
    <dbReference type="NCBI Taxonomy" id="1265417"/>
    <lineage>
        <taxon>Eukaryota</taxon>
        <taxon>Metazoa</taxon>
        <taxon>Ecdysozoa</taxon>
        <taxon>Arthropoda</taxon>
        <taxon>Hexapoda</taxon>
        <taxon>Insecta</taxon>
        <taxon>Pterygota</taxon>
        <taxon>Neoptera</taxon>
        <taxon>Endopterygota</taxon>
        <taxon>Coleoptera</taxon>
        <taxon>Polyphaga</taxon>
        <taxon>Cucujiformia</taxon>
        <taxon>Chrysomeloidea</taxon>
        <taxon>Cerambycidae</taxon>
        <taxon>Cerambycinae</taxon>
        <taxon>Callichromatini</taxon>
        <taxon>Aromia</taxon>
    </lineage>
</organism>
<sequence length="150" mass="16860">MYNQASSAQCQIRAKKYEVYLLNRTELLSSTELMLLPARCESVATNLNRTVSGDTFPTLGSLDKPKRQAIRIQLRLLLPSEGYHLERQNCRGFYRCISDEKNNLRAVRFECGEGTVFDPAIGACNYAYASSRMECGGNDIDGVYEKTNAD</sequence>
<dbReference type="Pfam" id="PF01607">
    <property type="entry name" value="CBM_14"/>
    <property type="match status" value="1"/>
</dbReference>